<feature type="coiled-coil region" evidence="1">
    <location>
        <begin position="42"/>
        <end position="90"/>
    </location>
</feature>
<dbReference type="AlphaFoldDB" id="A0A142BTX9"/>
<reference evidence="2" key="1">
    <citation type="submission" date="2015-12" db="EMBL/GenBank/DDBJ databases">
        <authorList>
            <person name="Shamseldin A."/>
            <person name="Moawad H."/>
            <person name="Abd El-Rahim W.M."/>
            <person name="Sadowsky M.J."/>
        </authorList>
    </citation>
    <scope>NUCLEOTIDE SEQUENCE</scope>
</reference>
<proteinExistence type="predicted"/>
<dbReference type="Gene3D" id="1.10.287.1490">
    <property type="match status" value="1"/>
</dbReference>
<dbReference type="EMBL" id="KU221505">
    <property type="protein sequence ID" value="AMP41567.1"/>
    <property type="molecule type" value="Genomic_DNA"/>
</dbReference>
<feature type="coiled-coil region" evidence="1">
    <location>
        <begin position="311"/>
        <end position="345"/>
    </location>
</feature>
<feature type="coiled-coil region" evidence="1">
    <location>
        <begin position="153"/>
        <end position="249"/>
    </location>
</feature>
<sequence>MTTRDYSPKETTYSREDMIDLIGNVVHTLVIKKQIIVLKSEIAKKIRDVQSLQDKVDTVRKRSTELKTIKSDMEKKIVQSRESLKSYNEEKAKVLIWIEKLKEFENTQGLIEDKKMQVQTLTDSVHKLYERFKTLERSYKEISKLKHDILINVDEKTKIVDKLSNEIYELQQQKDKYAGKPYLTMDKSELTAMQEKTRKKIKGLQQDIRMFQDMVGKHKAELTLKQAKLAEVNKEIERLSASEKDLKEKIAYYSSIEDKDVLLADIDSLKKQRITIMADLADKQRKLQGLEASIKGIHKSIEEEKHFTELFEKRKLLLKEKKQQVEELAQKLSEQEREATINERKIYLSEQINGYIGAVNELLSAEIKGIDKHLQLFEEAAAK</sequence>
<evidence type="ECO:0000313" key="2">
    <source>
        <dbReference type="EMBL" id="AMP41567.1"/>
    </source>
</evidence>
<evidence type="ECO:0000256" key="1">
    <source>
        <dbReference type="SAM" id="Coils"/>
    </source>
</evidence>
<organism evidence="2">
    <name type="scientific">uncultured Nitrospirota bacterium</name>
    <dbReference type="NCBI Taxonomy" id="170969"/>
    <lineage>
        <taxon>Bacteria</taxon>
        <taxon>Pseudomonadati</taxon>
        <taxon>Nitrospirota</taxon>
        <taxon>environmental samples</taxon>
    </lineage>
</organism>
<accession>A0A142BTX9</accession>
<name>A0A142BTX9_9BACT</name>
<keyword evidence="1" id="KW-0175">Coiled coil</keyword>
<protein>
    <submittedName>
        <fullName evidence="2">Magnetosome protein Man6</fullName>
    </submittedName>
</protein>